<dbReference type="AlphaFoldDB" id="A0A4Q9N178"/>
<organism evidence="2">
    <name type="scientific">Dichomitus squalens</name>
    <dbReference type="NCBI Taxonomy" id="114155"/>
    <lineage>
        <taxon>Eukaryota</taxon>
        <taxon>Fungi</taxon>
        <taxon>Dikarya</taxon>
        <taxon>Basidiomycota</taxon>
        <taxon>Agaricomycotina</taxon>
        <taxon>Agaricomycetes</taxon>
        <taxon>Polyporales</taxon>
        <taxon>Polyporaceae</taxon>
        <taxon>Dichomitus</taxon>
    </lineage>
</organism>
<gene>
    <name evidence="2" type="ORF">BD311DRAFT_346876</name>
</gene>
<dbReference type="EMBL" id="ML143389">
    <property type="protein sequence ID" value="TBU34209.1"/>
    <property type="molecule type" value="Genomic_DNA"/>
</dbReference>
<name>A0A4Q9N178_9APHY</name>
<accession>A0A4Q9N178</accession>
<feature type="region of interest" description="Disordered" evidence="1">
    <location>
        <begin position="1"/>
        <end position="57"/>
    </location>
</feature>
<protein>
    <submittedName>
        <fullName evidence="2">Uncharacterized protein</fullName>
    </submittedName>
</protein>
<reference evidence="2" key="1">
    <citation type="submission" date="2019-01" db="EMBL/GenBank/DDBJ databases">
        <title>Draft genome sequences of three monokaryotic isolates of the white-rot basidiomycete fungus Dichomitus squalens.</title>
        <authorList>
            <consortium name="DOE Joint Genome Institute"/>
            <person name="Lopez S.C."/>
            <person name="Andreopoulos B."/>
            <person name="Pangilinan J."/>
            <person name="Lipzen A."/>
            <person name="Riley R."/>
            <person name="Ahrendt S."/>
            <person name="Ng V."/>
            <person name="Barry K."/>
            <person name="Daum C."/>
            <person name="Grigoriev I.V."/>
            <person name="Hilden K.S."/>
            <person name="Makela M.R."/>
            <person name="de Vries R.P."/>
        </authorList>
    </citation>
    <scope>NUCLEOTIDE SEQUENCE [LARGE SCALE GENOMIC DNA]</scope>
    <source>
        <strain evidence="2">OM18370.1</strain>
    </source>
</reference>
<feature type="compositionally biased region" description="Basic residues" evidence="1">
    <location>
        <begin position="28"/>
        <end position="38"/>
    </location>
</feature>
<evidence type="ECO:0000313" key="2">
    <source>
        <dbReference type="EMBL" id="TBU34209.1"/>
    </source>
</evidence>
<dbReference type="Proteomes" id="UP000292957">
    <property type="component" value="Unassembled WGS sequence"/>
</dbReference>
<evidence type="ECO:0000256" key="1">
    <source>
        <dbReference type="SAM" id="MobiDB-lite"/>
    </source>
</evidence>
<feature type="compositionally biased region" description="Polar residues" evidence="1">
    <location>
        <begin position="1"/>
        <end position="11"/>
    </location>
</feature>
<sequence length="155" mass="17572">MKKRAQTSGDNSHADHSRSSGSRWKCAGARRRGNRPLRQRNGGVFWNSPPTSRRSGGEVNAAAFADGFAEVTCNGRGYEGKPILGDFLRTDTGERGRTTWRCRSECDALFVLYSAKELHRMCTIPSRRYYVFIEIRVGVLGMGRRMRTVVYRTYI</sequence>
<proteinExistence type="predicted"/>